<comment type="subcellular location">
    <subcellularLocation>
        <location evidence="1">Membrane</location>
        <topology evidence="1">Multi-pass membrane protein</topology>
    </subcellularLocation>
</comment>
<feature type="transmembrane region" description="Helical" evidence="6">
    <location>
        <begin position="30"/>
        <end position="50"/>
    </location>
</feature>
<evidence type="ECO:0000259" key="7">
    <source>
        <dbReference type="Pfam" id="PF00892"/>
    </source>
</evidence>
<evidence type="ECO:0000256" key="2">
    <source>
        <dbReference type="ARBA" id="ARBA00007362"/>
    </source>
</evidence>
<evidence type="ECO:0000256" key="4">
    <source>
        <dbReference type="ARBA" id="ARBA00022989"/>
    </source>
</evidence>
<feature type="transmembrane region" description="Helical" evidence="6">
    <location>
        <begin position="251"/>
        <end position="267"/>
    </location>
</feature>
<feature type="transmembrane region" description="Helical" evidence="6">
    <location>
        <begin position="147"/>
        <end position="166"/>
    </location>
</feature>
<dbReference type="Pfam" id="PF00892">
    <property type="entry name" value="EamA"/>
    <property type="match status" value="2"/>
</dbReference>
<dbReference type="InterPro" id="IPR000620">
    <property type="entry name" value="EamA_dom"/>
</dbReference>
<dbReference type="SUPFAM" id="SSF103481">
    <property type="entry name" value="Multidrug resistance efflux transporter EmrE"/>
    <property type="match status" value="2"/>
</dbReference>
<reference evidence="8 9" key="1">
    <citation type="journal article" date="2017" name="Curr. Microbiol.">
        <title>Mucilaginibacter ginsenosidivorans sp. nov., Isolated from Soil of Ginseng Field.</title>
        <authorList>
            <person name="Kim M.M."/>
            <person name="Siddiqi M.Z."/>
            <person name="Im W.T."/>
        </authorList>
    </citation>
    <scope>NUCLEOTIDE SEQUENCE [LARGE SCALE GENOMIC DNA]</scope>
    <source>
        <strain evidence="8 9">Gsoil 3017</strain>
    </source>
</reference>
<dbReference type="PANTHER" id="PTHR32322:SF2">
    <property type="entry name" value="EAMA DOMAIN-CONTAINING PROTEIN"/>
    <property type="match status" value="1"/>
</dbReference>
<feature type="transmembrane region" description="Helical" evidence="6">
    <location>
        <begin position="88"/>
        <end position="105"/>
    </location>
</feature>
<feature type="transmembrane region" description="Helical" evidence="6">
    <location>
        <begin position="218"/>
        <end position="239"/>
    </location>
</feature>
<accession>A0A5B8V3C2</accession>
<feature type="domain" description="EamA" evidence="7">
    <location>
        <begin position="153"/>
        <end position="290"/>
    </location>
</feature>
<feature type="domain" description="EamA" evidence="7">
    <location>
        <begin position="3"/>
        <end position="134"/>
    </location>
</feature>
<protein>
    <submittedName>
        <fullName evidence="8">EamA family transporter</fullName>
    </submittedName>
</protein>
<evidence type="ECO:0000256" key="6">
    <source>
        <dbReference type="SAM" id="Phobius"/>
    </source>
</evidence>
<feature type="transmembrane region" description="Helical" evidence="6">
    <location>
        <begin position="117"/>
        <end position="135"/>
    </location>
</feature>
<comment type="similarity">
    <text evidence="2">Belongs to the EamA transporter family.</text>
</comment>
<evidence type="ECO:0000313" key="9">
    <source>
        <dbReference type="Proteomes" id="UP000321479"/>
    </source>
</evidence>
<feature type="transmembrane region" description="Helical" evidence="6">
    <location>
        <begin position="178"/>
        <end position="198"/>
    </location>
</feature>
<keyword evidence="3 6" id="KW-0812">Transmembrane</keyword>
<dbReference type="InterPro" id="IPR037185">
    <property type="entry name" value="EmrE-like"/>
</dbReference>
<dbReference type="GO" id="GO:0016020">
    <property type="term" value="C:membrane"/>
    <property type="evidence" value="ECO:0007669"/>
    <property type="project" value="UniProtKB-SubCell"/>
</dbReference>
<evidence type="ECO:0000256" key="1">
    <source>
        <dbReference type="ARBA" id="ARBA00004141"/>
    </source>
</evidence>
<dbReference type="EMBL" id="CP042436">
    <property type="protein sequence ID" value="QEC65669.1"/>
    <property type="molecule type" value="Genomic_DNA"/>
</dbReference>
<dbReference type="OrthoDB" id="9812547at2"/>
<dbReference type="PANTHER" id="PTHR32322">
    <property type="entry name" value="INNER MEMBRANE TRANSPORTER"/>
    <property type="match status" value="1"/>
</dbReference>
<dbReference type="KEGG" id="mgin:FRZ54_12640"/>
<dbReference type="AlphaFoldDB" id="A0A5B8V3C2"/>
<dbReference type="Gene3D" id="1.10.3730.20">
    <property type="match status" value="1"/>
</dbReference>
<feature type="transmembrane region" description="Helical" evidence="6">
    <location>
        <begin position="273"/>
        <end position="291"/>
    </location>
</feature>
<feature type="transmembrane region" description="Helical" evidence="6">
    <location>
        <begin position="62"/>
        <end position="82"/>
    </location>
</feature>
<evidence type="ECO:0000313" key="8">
    <source>
        <dbReference type="EMBL" id="QEC65669.1"/>
    </source>
</evidence>
<keyword evidence="9" id="KW-1185">Reference proteome</keyword>
<evidence type="ECO:0000256" key="5">
    <source>
        <dbReference type="ARBA" id="ARBA00023136"/>
    </source>
</evidence>
<keyword evidence="5 6" id="KW-0472">Membrane</keyword>
<dbReference type="InterPro" id="IPR050638">
    <property type="entry name" value="AA-Vitamin_Transporters"/>
</dbReference>
<name>A0A5B8V3C2_9SPHI</name>
<sequence length="335" mass="36475">MVIIAFATVYLVWGSTYFFIRMAIQGIPPLFMGAMRFFTAGIIMLTWCIIKGEKIFIRKSLITSAIVGLLLLGGGNGVVIWVEQTLPSAMVAILVSAAPIWFVLLDRQNWGINFRSRSTVIGLIVGFIGVLLLFGEQLDGMFGSSNSGVKIFSMVLLIFGSISWSAGSIYSKHHPSEGSAAVNVAWQMIIAGIVFLPGSLLNHEFSGLNLSNVPVQSWLALVYLILFGSIAAFSAYVWLLQVRPATQVSTYAYVNPVIAVVLGVLFAREHISLMQISGLVVILVSVLLINLSKYRKDKGTKDIVVKPESGPSKERIHQPHSEATTNELCIAANVK</sequence>
<dbReference type="Proteomes" id="UP000321479">
    <property type="component" value="Chromosome"/>
</dbReference>
<evidence type="ECO:0000256" key="3">
    <source>
        <dbReference type="ARBA" id="ARBA00022692"/>
    </source>
</evidence>
<proteinExistence type="inferred from homology"/>
<organism evidence="8 9">
    <name type="scientific">Mucilaginibacter ginsenosidivorans</name>
    <dbReference type="NCBI Taxonomy" id="398053"/>
    <lineage>
        <taxon>Bacteria</taxon>
        <taxon>Pseudomonadati</taxon>
        <taxon>Bacteroidota</taxon>
        <taxon>Sphingobacteriia</taxon>
        <taxon>Sphingobacteriales</taxon>
        <taxon>Sphingobacteriaceae</taxon>
        <taxon>Mucilaginibacter</taxon>
    </lineage>
</organism>
<gene>
    <name evidence="8" type="ORF">FRZ54_12640</name>
</gene>
<keyword evidence="4 6" id="KW-1133">Transmembrane helix</keyword>